<reference evidence="2 3" key="1">
    <citation type="submission" date="2015-10" db="EMBL/GenBank/DDBJ databases">
        <title>Genome sequencing and analysis of members of genus Stenotrophomonas.</title>
        <authorList>
            <person name="Patil P.P."/>
            <person name="Midha S."/>
            <person name="Patil P.B."/>
        </authorList>
    </citation>
    <scope>NUCLEOTIDE SEQUENCE [LARGE SCALE GENOMIC DNA]</scope>
    <source>
        <strain evidence="2 3">JCM 9942</strain>
    </source>
</reference>
<proteinExistence type="predicted"/>
<evidence type="ECO:0000313" key="3">
    <source>
        <dbReference type="Proteomes" id="UP000050836"/>
    </source>
</evidence>
<evidence type="ECO:0000313" key="2">
    <source>
        <dbReference type="EMBL" id="KRG39126.1"/>
    </source>
</evidence>
<protein>
    <recommendedName>
        <fullName evidence="1">HNH nuclease domain-containing protein</fullName>
    </recommendedName>
</protein>
<accession>A0A0R0A1R6</accession>
<organism evidence="2 3">
    <name type="scientific">Stenotrophomonas pictorum JCM 9942</name>
    <dbReference type="NCBI Taxonomy" id="1236960"/>
    <lineage>
        <taxon>Bacteria</taxon>
        <taxon>Pseudomonadati</taxon>
        <taxon>Pseudomonadota</taxon>
        <taxon>Gammaproteobacteria</taxon>
        <taxon>Lysobacterales</taxon>
        <taxon>Lysobacteraceae</taxon>
        <taxon>Stenotrophomonas</taxon>
    </lineage>
</organism>
<name>A0A0R0A1R6_9GAMM</name>
<feature type="domain" description="HNH nuclease" evidence="1">
    <location>
        <begin position="49"/>
        <end position="93"/>
    </location>
</feature>
<dbReference type="Gene3D" id="3.90.75.20">
    <property type="match status" value="1"/>
</dbReference>
<comment type="caution">
    <text evidence="2">The sequence shown here is derived from an EMBL/GenBank/DDBJ whole genome shotgun (WGS) entry which is preliminary data.</text>
</comment>
<dbReference type="InterPro" id="IPR016177">
    <property type="entry name" value="DNA-bd_dom_sf"/>
</dbReference>
<gene>
    <name evidence="2" type="ORF">ARC78_15015</name>
</gene>
<dbReference type="SUPFAM" id="SSF54171">
    <property type="entry name" value="DNA-binding domain"/>
    <property type="match status" value="1"/>
</dbReference>
<dbReference type="Proteomes" id="UP000050836">
    <property type="component" value="Unassembled WGS sequence"/>
</dbReference>
<dbReference type="InterPro" id="IPR003615">
    <property type="entry name" value="HNH_nuc"/>
</dbReference>
<dbReference type="InterPro" id="IPR044925">
    <property type="entry name" value="His-Me_finger_sf"/>
</dbReference>
<sequence length="167" mass="18762">MDIQKAVSYNPETGDFTWLVTRGRANKGSVAGKVDSHGYRSIGLDGKHYRAHRVAWLLQTGAWPEMQIDHRNGDRLDNRWENLREVTPQENQQNCCIPHRNPHGYVGVRYRGGSVDPWEAIIRINFKQEVIGRYATAKEAGDAYLAAKAIHHPAWTGAQATSAEVGE</sequence>
<dbReference type="EMBL" id="LLXS01000048">
    <property type="protein sequence ID" value="KRG39126.1"/>
    <property type="molecule type" value="Genomic_DNA"/>
</dbReference>
<dbReference type="OrthoDB" id="388551at2"/>
<keyword evidence="3" id="KW-1185">Reference proteome</keyword>
<dbReference type="Pfam" id="PF13392">
    <property type="entry name" value="HNH_3"/>
    <property type="match status" value="1"/>
</dbReference>
<dbReference type="AlphaFoldDB" id="A0A0R0A1R6"/>
<evidence type="ECO:0000259" key="1">
    <source>
        <dbReference type="Pfam" id="PF13392"/>
    </source>
</evidence>
<dbReference type="RefSeq" id="WP_054657417.1">
    <property type="nucleotide sequence ID" value="NZ_BAZI01000019.1"/>
</dbReference>
<dbReference type="SUPFAM" id="SSF54060">
    <property type="entry name" value="His-Me finger endonucleases"/>
    <property type="match status" value="1"/>
</dbReference>
<dbReference type="GO" id="GO:0003677">
    <property type="term" value="F:DNA binding"/>
    <property type="evidence" value="ECO:0007669"/>
    <property type="project" value="InterPro"/>
</dbReference>